<dbReference type="SUPFAM" id="SSF53300">
    <property type="entry name" value="vWA-like"/>
    <property type="match status" value="1"/>
</dbReference>
<dbReference type="Pfam" id="PF19403">
    <property type="entry name" value="SpaA_2"/>
    <property type="match status" value="2"/>
</dbReference>
<evidence type="ECO:0000256" key="2">
    <source>
        <dbReference type="SAM" id="Phobius"/>
    </source>
</evidence>
<dbReference type="Proteomes" id="UP001500751">
    <property type="component" value="Unassembled WGS sequence"/>
</dbReference>
<evidence type="ECO:0000259" key="3">
    <source>
        <dbReference type="PROSITE" id="PS50234"/>
    </source>
</evidence>
<dbReference type="InterPro" id="IPR002035">
    <property type="entry name" value="VWF_A"/>
</dbReference>
<comment type="caution">
    <text evidence="4">The sequence shown here is derived from an EMBL/GenBank/DDBJ whole genome shotgun (WGS) entry which is preliminary data.</text>
</comment>
<accession>A0ABP5FUB5</accession>
<keyword evidence="2" id="KW-1133">Transmembrane helix</keyword>
<evidence type="ECO:0000313" key="4">
    <source>
        <dbReference type="EMBL" id="GAA2031831.1"/>
    </source>
</evidence>
<name>A0ABP5FUB5_9ACTN</name>
<evidence type="ECO:0000256" key="1">
    <source>
        <dbReference type="SAM" id="MobiDB-lite"/>
    </source>
</evidence>
<dbReference type="Gene3D" id="3.40.50.410">
    <property type="entry name" value="von Willebrand factor, type A domain"/>
    <property type="match status" value="1"/>
</dbReference>
<feature type="region of interest" description="Disordered" evidence="1">
    <location>
        <begin position="386"/>
        <end position="406"/>
    </location>
</feature>
<feature type="compositionally biased region" description="Pro residues" evidence="1">
    <location>
        <begin position="820"/>
        <end position="850"/>
    </location>
</feature>
<dbReference type="RefSeq" id="WP_344666644.1">
    <property type="nucleotide sequence ID" value="NZ_BAAAQN010000018.1"/>
</dbReference>
<dbReference type="InterPro" id="IPR036465">
    <property type="entry name" value="vWFA_dom_sf"/>
</dbReference>
<proteinExistence type="predicted"/>
<feature type="region of interest" description="Disordered" evidence="1">
    <location>
        <begin position="812"/>
        <end position="850"/>
    </location>
</feature>
<dbReference type="EMBL" id="BAAAQN010000018">
    <property type="protein sequence ID" value="GAA2031831.1"/>
    <property type="molecule type" value="Genomic_DNA"/>
</dbReference>
<dbReference type="PROSITE" id="PS50234">
    <property type="entry name" value="VWFA"/>
    <property type="match status" value="1"/>
</dbReference>
<feature type="compositionally biased region" description="Polar residues" evidence="1">
    <location>
        <begin position="386"/>
        <end position="402"/>
    </location>
</feature>
<dbReference type="Pfam" id="PF00092">
    <property type="entry name" value="VWA"/>
    <property type="match status" value="1"/>
</dbReference>
<dbReference type="SMART" id="SM00327">
    <property type="entry name" value="VWA"/>
    <property type="match status" value="1"/>
</dbReference>
<keyword evidence="2" id="KW-0472">Membrane</keyword>
<evidence type="ECO:0000313" key="5">
    <source>
        <dbReference type="Proteomes" id="UP001500751"/>
    </source>
</evidence>
<dbReference type="InterPro" id="IPR045826">
    <property type="entry name" value="SpaA_PFL_dom_2"/>
</dbReference>
<feature type="transmembrane region" description="Helical" evidence="2">
    <location>
        <begin position="865"/>
        <end position="884"/>
    </location>
</feature>
<organism evidence="4 5">
    <name type="scientific">Catenulispora yoronensis</name>
    <dbReference type="NCBI Taxonomy" id="450799"/>
    <lineage>
        <taxon>Bacteria</taxon>
        <taxon>Bacillati</taxon>
        <taxon>Actinomycetota</taxon>
        <taxon>Actinomycetes</taxon>
        <taxon>Catenulisporales</taxon>
        <taxon>Catenulisporaceae</taxon>
        <taxon>Catenulispora</taxon>
    </lineage>
</organism>
<keyword evidence="2" id="KW-0812">Transmembrane</keyword>
<gene>
    <name evidence="4" type="ORF">GCM10009839_34800</name>
</gene>
<feature type="domain" description="VWFA" evidence="3">
    <location>
        <begin position="171"/>
        <end position="353"/>
    </location>
</feature>
<protein>
    <recommendedName>
        <fullName evidence="3">VWFA domain-containing protein</fullName>
    </recommendedName>
</protein>
<keyword evidence="5" id="KW-1185">Reference proteome</keyword>
<dbReference type="CDD" id="cd00198">
    <property type="entry name" value="vWFA"/>
    <property type="match status" value="1"/>
</dbReference>
<sequence length="892" mass="89661">MTAVVSAGLYLDAPRSTAAPSPTNTTLTVSKGGDRIGPQTVSGLGNATFDFYAGVAGAPPASGAIPLTSCTTTAPAGTCSVDVPGRAGTDQGYWIVERTAPPGFTAPPQLATGGAVTTPTDYNSLFTGPVSNNVAYSFPQAGTGNANPTARGSVWADVRNNPVLPDHCGLNIALLIDVSGSIGPSLPDVKAAADGFVDALTGTPSHISLYSFAAQGTTLLGPTAVSTAANADTVRAKIDALTAGGGTNWDAGLFQIAAASSTYDAVIMLTDGEPTYYGPNAAGPGDFTRFREVENGIFSANALKALGTKVVAVGVGAGISGTPINLQAISGPVVGTDYVQTGYPALGAVFRSIALKSCSGTVNVVKKVIQPNGTPDTALPAGGWTFSTATPNVTPPSSQTAGDSGAVSFQADLSGSTTLPVTVTETQQPGFTLEQVAGANATCTSDGSPVTATNSGTDGFTVDALANAIVTCTVYNRAPIPSASVRVVKNWTINGTDYADPAQPTAFESALSLTGQTAPTWGQLFSGYSEGDSVTVGEQVDLTLLPPGCTDAASGDLGAHTLVAGLNVFRVANVVTCTTGLKLFKQVINPYGPPTASPDTWTLSALPVGSATPVVTGTTGISGIIAPQVTYALAETSVPGYAQEQSAFSNPVSGSTGSWHCALRTRSGTLGPEFDGLNGGVTVELGRNAECTAKNTAQPAKLTLKKSVDNSNGGTAVPTDWVLSATPSIVDEQTPVVSGHSGEVAVTGATAVPRIAYQLAESDGPSTGYHQLGGPACVLTGTTTAVSTPNGVLTPDLGQDITCMFTNVDQAMPPVTTPSTSPPPTTTPPTVPPTSVPPTTVPTKPAPKPTAPHPLAMTGVHLVEYGFGMVLALGAGVVLVTVAGRTRRGRHS</sequence>
<reference evidence="5" key="1">
    <citation type="journal article" date="2019" name="Int. J. Syst. Evol. Microbiol.">
        <title>The Global Catalogue of Microorganisms (GCM) 10K type strain sequencing project: providing services to taxonomists for standard genome sequencing and annotation.</title>
        <authorList>
            <consortium name="The Broad Institute Genomics Platform"/>
            <consortium name="The Broad Institute Genome Sequencing Center for Infectious Disease"/>
            <person name="Wu L."/>
            <person name="Ma J."/>
        </authorList>
    </citation>
    <scope>NUCLEOTIDE SEQUENCE [LARGE SCALE GENOMIC DNA]</scope>
    <source>
        <strain evidence="5">JCM 16014</strain>
    </source>
</reference>